<evidence type="ECO:0000256" key="4">
    <source>
        <dbReference type="SAM" id="MobiDB-lite"/>
    </source>
</evidence>
<dbReference type="GO" id="GO:0016709">
    <property type="term" value="F:oxidoreductase activity, acting on paired donors, with incorporation or reduction of molecular oxygen, NAD(P)H as one donor, and incorporation of one atom of oxygen"/>
    <property type="evidence" value="ECO:0007669"/>
    <property type="project" value="UniProtKB-ARBA"/>
</dbReference>
<dbReference type="InterPro" id="IPR036188">
    <property type="entry name" value="FAD/NAD-bd_sf"/>
</dbReference>
<comment type="cofactor">
    <cofactor evidence="1">
        <name>FAD</name>
        <dbReference type="ChEBI" id="CHEBI:57692"/>
    </cofactor>
</comment>
<organism evidence="6 7">
    <name type="scientific">Actinocrispum wychmicini</name>
    <dbReference type="NCBI Taxonomy" id="1213861"/>
    <lineage>
        <taxon>Bacteria</taxon>
        <taxon>Bacillati</taxon>
        <taxon>Actinomycetota</taxon>
        <taxon>Actinomycetes</taxon>
        <taxon>Pseudonocardiales</taxon>
        <taxon>Pseudonocardiaceae</taxon>
        <taxon>Actinocrispum</taxon>
    </lineage>
</organism>
<dbReference type="Gene3D" id="3.50.50.60">
    <property type="entry name" value="FAD/NAD(P)-binding domain"/>
    <property type="match status" value="1"/>
</dbReference>
<name>A0A4R2JBF9_9PSEU</name>
<protein>
    <submittedName>
        <fullName evidence="6">2-polyprenyl-6-methoxyphenol hydroxylase-like FAD-dependent oxidoreductase</fullName>
    </submittedName>
</protein>
<dbReference type="InterPro" id="IPR002938">
    <property type="entry name" value="FAD-bd"/>
</dbReference>
<comment type="caution">
    <text evidence="6">The sequence shown here is derived from an EMBL/GenBank/DDBJ whole genome shotgun (WGS) entry which is preliminary data.</text>
</comment>
<feature type="compositionally biased region" description="Pro residues" evidence="4">
    <location>
        <begin position="501"/>
        <end position="519"/>
    </location>
</feature>
<dbReference type="GO" id="GO:0071949">
    <property type="term" value="F:FAD binding"/>
    <property type="evidence" value="ECO:0007669"/>
    <property type="project" value="InterPro"/>
</dbReference>
<feature type="domain" description="FAD-binding" evidence="5">
    <location>
        <begin position="5"/>
        <end position="362"/>
    </location>
</feature>
<feature type="region of interest" description="Disordered" evidence="4">
    <location>
        <begin position="577"/>
        <end position="630"/>
    </location>
</feature>
<evidence type="ECO:0000259" key="5">
    <source>
        <dbReference type="Pfam" id="PF01494"/>
    </source>
</evidence>
<feature type="compositionally biased region" description="Basic and acidic residues" evidence="4">
    <location>
        <begin position="531"/>
        <end position="540"/>
    </location>
</feature>
<evidence type="ECO:0000256" key="1">
    <source>
        <dbReference type="ARBA" id="ARBA00001974"/>
    </source>
</evidence>
<keyword evidence="7" id="KW-1185">Reference proteome</keyword>
<reference evidence="6 7" key="1">
    <citation type="submission" date="2019-03" db="EMBL/GenBank/DDBJ databases">
        <title>Genomic Encyclopedia of Type Strains, Phase IV (KMG-IV): sequencing the most valuable type-strain genomes for metagenomic binning, comparative biology and taxonomic classification.</title>
        <authorList>
            <person name="Goeker M."/>
        </authorList>
    </citation>
    <scope>NUCLEOTIDE SEQUENCE [LARGE SCALE GENOMIC DNA]</scope>
    <source>
        <strain evidence="6 7">DSM 45934</strain>
    </source>
</reference>
<proteinExistence type="predicted"/>
<evidence type="ECO:0000256" key="3">
    <source>
        <dbReference type="ARBA" id="ARBA00022827"/>
    </source>
</evidence>
<dbReference type="Pfam" id="PF01494">
    <property type="entry name" value="FAD_binding_3"/>
    <property type="match status" value="1"/>
</dbReference>
<dbReference type="InterPro" id="IPR050641">
    <property type="entry name" value="RIFMO-like"/>
</dbReference>
<dbReference type="SUPFAM" id="SSF51905">
    <property type="entry name" value="FAD/NAD(P)-binding domain"/>
    <property type="match status" value="1"/>
</dbReference>
<sequence>MTTVTDVLIVGGGPVGLLLAGELRLAGLDPLVLEATDGAQRRPRSLSLRGVFGRSTQSLRLRGLIEPLAKAQQEMFDLLDAEHGHDDTGADLASRVIREIRDGRARSHFSGLLLQEDIGEDTSQLRWYTLKQHLFEQLLLDWASELGVRVWHGSEVVDVVDEGGAVRAVLADGRTVRAPYLVGCDGGRSTVRKHAGIGFPGTEATMTGRAAIATLADPDTVTSHPRGPGALGGVSVMLGEIHTVEFDGGPGDRAAPVTLEEMQASIRRVSGVDATITSLTMAHRYGDATRQAATYRQGRILLAGDAAHVQSPIGGQGLNLGLQDAMNLGWKLGLVARGLAPETLLDTYTAERHPIGEWVLRNTRAQVALMRPGPEVEALRDVLAEVLAIRPPTATSRQWPTAPIPTTPPTRHTHWSAGSCPTWIQTPGTSSPCHCVRAARSCWTWPTRRKSAQRRPGAATACKSSPPTTRPAQTWPACSSARTATSPGPARQPTPTAYRKPSPPGSARPPRQRQPPPHTTDPKLSTAEGVTETRRGDRRPPAGGHVRSTVVQFLFRQQVRPRVAPLVGADRIDLPASIQRGSRTGNRPKPCLKTHSNRSSSGDQRGHRGRSGGSLAPASRRSGLRGCRMRSGCGTWGKRYQLVTRAPDEDQRHAR</sequence>
<dbReference type="PANTHER" id="PTHR43004">
    <property type="entry name" value="TRK SYSTEM POTASSIUM UPTAKE PROTEIN"/>
    <property type="match status" value="1"/>
</dbReference>
<dbReference type="Gene3D" id="3.30.70.2450">
    <property type="match status" value="1"/>
</dbReference>
<evidence type="ECO:0000256" key="2">
    <source>
        <dbReference type="ARBA" id="ARBA00022630"/>
    </source>
</evidence>
<dbReference type="Proteomes" id="UP000295680">
    <property type="component" value="Unassembled WGS sequence"/>
</dbReference>
<dbReference type="AlphaFoldDB" id="A0A4R2JBF9"/>
<keyword evidence="3" id="KW-0274">FAD</keyword>
<feature type="region of interest" description="Disordered" evidence="4">
    <location>
        <begin position="447"/>
        <end position="545"/>
    </location>
</feature>
<evidence type="ECO:0000313" key="6">
    <source>
        <dbReference type="EMBL" id="TCO55707.1"/>
    </source>
</evidence>
<gene>
    <name evidence="6" type="ORF">EV192_107129</name>
</gene>
<accession>A0A4R2JBF9</accession>
<dbReference type="PANTHER" id="PTHR43004:SF19">
    <property type="entry name" value="BINDING MONOOXYGENASE, PUTATIVE (JCVI)-RELATED"/>
    <property type="match status" value="1"/>
</dbReference>
<evidence type="ECO:0000313" key="7">
    <source>
        <dbReference type="Proteomes" id="UP000295680"/>
    </source>
</evidence>
<keyword evidence="2" id="KW-0285">Flavoprotein</keyword>
<feature type="compositionally biased region" description="Polar residues" evidence="4">
    <location>
        <begin position="462"/>
        <end position="486"/>
    </location>
</feature>
<dbReference type="EMBL" id="SLWS01000007">
    <property type="protein sequence ID" value="TCO55707.1"/>
    <property type="molecule type" value="Genomic_DNA"/>
</dbReference>
<dbReference type="PRINTS" id="PR00420">
    <property type="entry name" value="RNGMNOXGNASE"/>
</dbReference>